<evidence type="ECO:0000313" key="2">
    <source>
        <dbReference type="Proteomes" id="UP001600888"/>
    </source>
</evidence>
<organism evidence="1 2">
    <name type="scientific">Diaporthe vaccinii</name>
    <dbReference type="NCBI Taxonomy" id="105482"/>
    <lineage>
        <taxon>Eukaryota</taxon>
        <taxon>Fungi</taxon>
        <taxon>Dikarya</taxon>
        <taxon>Ascomycota</taxon>
        <taxon>Pezizomycotina</taxon>
        <taxon>Sordariomycetes</taxon>
        <taxon>Sordariomycetidae</taxon>
        <taxon>Diaporthales</taxon>
        <taxon>Diaporthaceae</taxon>
        <taxon>Diaporthe</taxon>
        <taxon>Diaporthe eres species complex</taxon>
    </lineage>
</organism>
<evidence type="ECO:0000313" key="1">
    <source>
        <dbReference type="EMBL" id="KAL2272918.1"/>
    </source>
</evidence>
<name>A0ABR4DRB0_9PEZI</name>
<comment type="caution">
    <text evidence="1">The sequence shown here is derived from an EMBL/GenBank/DDBJ whole genome shotgun (WGS) entry which is preliminary data.</text>
</comment>
<keyword evidence="2" id="KW-1185">Reference proteome</keyword>
<dbReference type="Proteomes" id="UP001600888">
    <property type="component" value="Unassembled WGS sequence"/>
</dbReference>
<sequence length="106" mass="11938">MSCPLCSNFRPQEVKNMAPGTKARVVRLILVKDLMSSDCDECRLMWEALQLFQSIFDDQSLVHVEMALDRPILTEATTPVTSLSALWQRFRPSPVPKHVTPSLPLG</sequence>
<dbReference type="EMBL" id="JBAWTH010000208">
    <property type="protein sequence ID" value="KAL2272918.1"/>
    <property type="molecule type" value="Genomic_DNA"/>
</dbReference>
<reference evidence="1 2" key="1">
    <citation type="submission" date="2024-03" db="EMBL/GenBank/DDBJ databases">
        <title>A high-quality draft genome sequence of Diaporthe vaccinii, a causative agent of upright dieback and viscid rot disease in cranberry plants.</title>
        <authorList>
            <person name="Sarrasin M."/>
            <person name="Lang B.F."/>
            <person name="Burger G."/>
        </authorList>
    </citation>
    <scope>NUCLEOTIDE SEQUENCE [LARGE SCALE GENOMIC DNA]</scope>
    <source>
        <strain evidence="1 2">IS7</strain>
    </source>
</reference>
<accession>A0ABR4DRB0</accession>
<protein>
    <submittedName>
        <fullName evidence="1">Uncharacterized protein</fullName>
    </submittedName>
</protein>
<proteinExistence type="predicted"/>
<gene>
    <name evidence="1" type="ORF">FJTKL_05714</name>
</gene>